<evidence type="ECO:0008006" key="4">
    <source>
        <dbReference type="Google" id="ProtNLM"/>
    </source>
</evidence>
<protein>
    <recommendedName>
        <fullName evidence="4">Nitroreductase domain-containing protein</fullName>
    </recommendedName>
</protein>
<proteinExistence type="predicted"/>
<sequence length="397" mass="45650">MNRKVKKIMIYFLSGIVSIILLCLIVIFVASGIFSKQEYLKPWDKGYSQKFDDPRLKLTAHGILASNSHNMQPWKIKLDNNKDVFYLFVDSERLTKEVDPYARQIMITQGTFLENVKIAGEKLGYKTKIDLFPHGEYDEQNLVESMKEKPVAKITIRKTQPKESVLYDYIFLPDTNRGPYEKTKLNETQVKKLLAINTKSDLVVKLFQDEANINIMGNYAIEGAKIEAGIHRINEETKNIFRSNEYEKNKYRYGYSVEGQGTSGIMKHIMQGIITLVPSINSEKQSANMFIKSTENVVENTSAYVMIISNNNNRVQQVKSGMLYSRLILAAHSEGIVVQPVSQVLEEYSEMEKQYNKIHEQYAPKGSTIQLFIRIGKPKQKFPQSMRSDVMELVRLD</sequence>
<dbReference type="InterPro" id="IPR050461">
    <property type="entry name" value="Nitroreductase_HadB/RutE"/>
</dbReference>
<dbReference type="RefSeq" id="WP_268062612.1">
    <property type="nucleotide sequence ID" value="NZ_JAPQFJ010000021.1"/>
</dbReference>
<keyword evidence="1" id="KW-0472">Membrane</keyword>
<reference evidence="2" key="1">
    <citation type="submission" date="2022-12" db="EMBL/GenBank/DDBJ databases">
        <title>Clostridium sp. nov., isolated from industrial wastewater.</title>
        <authorList>
            <person name="Jiayan W."/>
        </authorList>
    </citation>
    <scope>NUCLEOTIDE SEQUENCE</scope>
    <source>
        <strain evidence="2">ZC22-4</strain>
    </source>
</reference>
<accession>A0ABT4DCY3</accession>
<comment type="caution">
    <text evidence="2">The sequence shown here is derived from an EMBL/GenBank/DDBJ whole genome shotgun (WGS) entry which is preliminary data.</text>
</comment>
<dbReference type="EMBL" id="JAPQFJ010000021">
    <property type="protein sequence ID" value="MCY6960176.1"/>
    <property type="molecule type" value="Genomic_DNA"/>
</dbReference>
<keyword evidence="1" id="KW-1133">Transmembrane helix</keyword>
<organism evidence="2 3">
    <name type="scientific">Clostridium brassicae</name>
    <dbReference type="NCBI Taxonomy" id="2999072"/>
    <lineage>
        <taxon>Bacteria</taxon>
        <taxon>Bacillati</taxon>
        <taxon>Bacillota</taxon>
        <taxon>Clostridia</taxon>
        <taxon>Eubacteriales</taxon>
        <taxon>Clostridiaceae</taxon>
        <taxon>Clostridium</taxon>
    </lineage>
</organism>
<dbReference type="Proteomes" id="UP001144612">
    <property type="component" value="Unassembled WGS sequence"/>
</dbReference>
<name>A0ABT4DCY3_9CLOT</name>
<dbReference type="Gene3D" id="3.40.109.10">
    <property type="entry name" value="NADH Oxidase"/>
    <property type="match status" value="1"/>
</dbReference>
<dbReference type="PANTHER" id="PTHR43543:SF1">
    <property type="entry name" value="MALONIC SEMIALDEHYDE REDUCTASE RUTE-RELATED"/>
    <property type="match status" value="1"/>
</dbReference>
<evidence type="ECO:0000256" key="1">
    <source>
        <dbReference type="SAM" id="Phobius"/>
    </source>
</evidence>
<dbReference type="NCBIfam" id="NF047509">
    <property type="entry name" value="Rv3131_FMN_oxido"/>
    <property type="match status" value="1"/>
</dbReference>
<gene>
    <name evidence="2" type="ORF">OW729_16285</name>
</gene>
<feature type="transmembrane region" description="Helical" evidence="1">
    <location>
        <begin position="12"/>
        <end position="34"/>
    </location>
</feature>
<dbReference type="PANTHER" id="PTHR43543">
    <property type="entry name" value="MALONIC SEMIALDEHYDE REDUCTASE RUTE-RELATED"/>
    <property type="match status" value="1"/>
</dbReference>
<dbReference type="InterPro" id="IPR000415">
    <property type="entry name" value="Nitroreductase-like"/>
</dbReference>
<keyword evidence="1" id="KW-0812">Transmembrane</keyword>
<keyword evidence="3" id="KW-1185">Reference proteome</keyword>
<evidence type="ECO:0000313" key="3">
    <source>
        <dbReference type="Proteomes" id="UP001144612"/>
    </source>
</evidence>
<evidence type="ECO:0000313" key="2">
    <source>
        <dbReference type="EMBL" id="MCY6960176.1"/>
    </source>
</evidence>
<dbReference type="SUPFAM" id="SSF55469">
    <property type="entry name" value="FMN-dependent nitroreductase-like"/>
    <property type="match status" value="1"/>
</dbReference>